<comment type="caution">
    <text evidence="2">The sequence shown here is derived from an EMBL/GenBank/DDBJ whole genome shotgun (WGS) entry which is preliminary data.</text>
</comment>
<evidence type="ECO:0000256" key="1">
    <source>
        <dbReference type="SAM" id="MobiDB-lite"/>
    </source>
</evidence>
<keyword evidence="3" id="KW-1185">Reference proteome</keyword>
<dbReference type="Proteomes" id="UP000499080">
    <property type="component" value="Unassembled WGS sequence"/>
</dbReference>
<gene>
    <name evidence="2" type="ORF">AVEN_121397_1</name>
</gene>
<feature type="region of interest" description="Disordered" evidence="1">
    <location>
        <begin position="43"/>
        <end position="82"/>
    </location>
</feature>
<dbReference type="AlphaFoldDB" id="A0A4Y2CPM5"/>
<protein>
    <submittedName>
        <fullName evidence="2">Uncharacterized protein</fullName>
    </submittedName>
</protein>
<dbReference type="EMBL" id="BGPR01000227">
    <property type="protein sequence ID" value="GBM06360.1"/>
    <property type="molecule type" value="Genomic_DNA"/>
</dbReference>
<name>A0A4Y2CPM5_ARAVE</name>
<organism evidence="2 3">
    <name type="scientific">Araneus ventricosus</name>
    <name type="common">Orbweaver spider</name>
    <name type="synonym">Epeira ventricosa</name>
    <dbReference type="NCBI Taxonomy" id="182803"/>
    <lineage>
        <taxon>Eukaryota</taxon>
        <taxon>Metazoa</taxon>
        <taxon>Ecdysozoa</taxon>
        <taxon>Arthropoda</taxon>
        <taxon>Chelicerata</taxon>
        <taxon>Arachnida</taxon>
        <taxon>Araneae</taxon>
        <taxon>Araneomorphae</taxon>
        <taxon>Entelegynae</taxon>
        <taxon>Araneoidea</taxon>
        <taxon>Araneidae</taxon>
        <taxon>Araneus</taxon>
    </lineage>
</organism>
<reference evidence="2 3" key="1">
    <citation type="journal article" date="2019" name="Sci. Rep.">
        <title>Orb-weaving spider Araneus ventricosus genome elucidates the spidroin gene catalogue.</title>
        <authorList>
            <person name="Kono N."/>
            <person name="Nakamura H."/>
            <person name="Ohtoshi R."/>
            <person name="Moran D.A.P."/>
            <person name="Shinohara A."/>
            <person name="Yoshida Y."/>
            <person name="Fujiwara M."/>
            <person name="Mori M."/>
            <person name="Tomita M."/>
            <person name="Arakawa K."/>
        </authorList>
    </citation>
    <scope>NUCLEOTIDE SEQUENCE [LARGE SCALE GENOMIC DNA]</scope>
</reference>
<evidence type="ECO:0000313" key="3">
    <source>
        <dbReference type="Proteomes" id="UP000499080"/>
    </source>
</evidence>
<accession>A0A4Y2CPM5</accession>
<feature type="region of interest" description="Disordered" evidence="1">
    <location>
        <begin position="1"/>
        <end position="20"/>
    </location>
</feature>
<evidence type="ECO:0000313" key="2">
    <source>
        <dbReference type="EMBL" id="GBM06360.1"/>
    </source>
</evidence>
<sequence>MELQSGAYTHQLKSKGSLTPSKTIPACSIRSIQNHSNFDAPVHTWNSSSLPPAPVRGQSQSHSKTEHLYSKGRNGWAARTCL</sequence>
<proteinExistence type="predicted"/>